<dbReference type="PANTHER" id="PTHR42695">
    <property type="entry name" value="GLUTAMINE AMIDOTRANSFERASE YLR126C-RELATED"/>
    <property type="match status" value="1"/>
</dbReference>
<gene>
    <name evidence="2" type="ORF">FRZ44_04370</name>
</gene>
<dbReference type="GO" id="GO:0005829">
    <property type="term" value="C:cytosol"/>
    <property type="evidence" value="ECO:0007669"/>
    <property type="project" value="TreeGrafter"/>
</dbReference>
<organism evidence="2 3">
    <name type="scientific">Hypericibacter terrae</name>
    <dbReference type="NCBI Taxonomy" id="2602015"/>
    <lineage>
        <taxon>Bacteria</taxon>
        <taxon>Pseudomonadati</taxon>
        <taxon>Pseudomonadota</taxon>
        <taxon>Alphaproteobacteria</taxon>
        <taxon>Rhodospirillales</taxon>
        <taxon>Dongiaceae</taxon>
        <taxon>Hypericibacter</taxon>
    </lineage>
</organism>
<dbReference type="PROSITE" id="PS51273">
    <property type="entry name" value="GATASE_TYPE_1"/>
    <property type="match status" value="1"/>
</dbReference>
<evidence type="ECO:0000259" key="1">
    <source>
        <dbReference type="Pfam" id="PF00117"/>
    </source>
</evidence>
<dbReference type="OrthoDB" id="9813383at2"/>
<reference evidence="2 3" key="1">
    <citation type="submission" date="2019-08" db="EMBL/GenBank/DDBJ databases">
        <title>Hyperibacter terrae gen. nov., sp. nov. and Hyperibacter viscosus sp. nov., two new members in the family Rhodospirillaceae isolated from the rhizosphere of Hypericum perforatum.</title>
        <authorList>
            <person name="Noviana Z."/>
        </authorList>
    </citation>
    <scope>NUCLEOTIDE SEQUENCE [LARGE SCALE GENOMIC DNA]</scope>
    <source>
        <strain evidence="2 3">R5913</strain>
    </source>
</reference>
<name>A0A5J6MDT5_9PROT</name>
<dbReference type="AlphaFoldDB" id="A0A5J6MDT5"/>
<proteinExistence type="predicted"/>
<dbReference type="CDD" id="cd01741">
    <property type="entry name" value="GATase1_1"/>
    <property type="match status" value="1"/>
</dbReference>
<dbReference type="RefSeq" id="WP_151175640.1">
    <property type="nucleotide sequence ID" value="NZ_CP042906.1"/>
</dbReference>
<evidence type="ECO:0000313" key="2">
    <source>
        <dbReference type="EMBL" id="QEX15157.1"/>
    </source>
</evidence>
<sequence length="290" mass="31678">MARAGVKPAVKFLVIDGYNKSARDELQAGGASAAGDLYVAMLKKCLPEAQCDVVHPADPGSSLPKGAALAQYDGIAWTGCSLTIYDGDPRVTPQIELAKEAFASKVPSFGSCWAAQIAVTAAGGIVRANPRGREMGIARKIALTPEGRGHPLYFGKSNVFDAFISHVDEITHLPAGAVLLASNAFTHIQAVAVTHKGGTFWGLQYHPEYDLHELARLTWCRLEKLQKLGFFKDREAGETYVNLLETLHQDPSRKDVAWLLGIDEDVTNEDIRLAEVRNWIDRLVLPMMRQ</sequence>
<keyword evidence="3" id="KW-1185">Reference proteome</keyword>
<accession>A0A5J6MDT5</accession>
<dbReference type="KEGG" id="htq:FRZ44_04370"/>
<dbReference type="Pfam" id="PF00117">
    <property type="entry name" value="GATase"/>
    <property type="match status" value="1"/>
</dbReference>
<dbReference type="InterPro" id="IPR029062">
    <property type="entry name" value="Class_I_gatase-like"/>
</dbReference>
<dbReference type="Gene3D" id="3.40.50.880">
    <property type="match status" value="1"/>
</dbReference>
<feature type="domain" description="Glutamine amidotransferase" evidence="1">
    <location>
        <begin position="69"/>
        <end position="212"/>
    </location>
</feature>
<dbReference type="PANTHER" id="PTHR42695:SF5">
    <property type="entry name" value="GLUTAMINE AMIDOTRANSFERASE YLR126C-RELATED"/>
    <property type="match status" value="1"/>
</dbReference>
<dbReference type="EMBL" id="CP042906">
    <property type="protein sequence ID" value="QEX15157.1"/>
    <property type="molecule type" value="Genomic_DNA"/>
</dbReference>
<dbReference type="Proteomes" id="UP000326202">
    <property type="component" value="Chromosome"/>
</dbReference>
<protein>
    <recommendedName>
        <fullName evidence="1">Glutamine amidotransferase domain-containing protein</fullName>
    </recommendedName>
</protein>
<dbReference type="SUPFAM" id="SSF52317">
    <property type="entry name" value="Class I glutamine amidotransferase-like"/>
    <property type="match status" value="1"/>
</dbReference>
<evidence type="ECO:0000313" key="3">
    <source>
        <dbReference type="Proteomes" id="UP000326202"/>
    </source>
</evidence>
<dbReference type="InterPro" id="IPR044992">
    <property type="entry name" value="ChyE-like"/>
</dbReference>
<dbReference type="InterPro" id="IPR017926">
    <property type="entry name" value="GATASE"/>
</dbReference>